<keyword evidence="7 9" id="KW-0675">Receptor</keyword>
<comment type="similarity">
    <text evidence="9">Belongs to the G-protein coupled receptor 1 family.</text>
</comment>
<evidence type="ECO:0000256" key="7">
    <source>
        <dbReference type="ARBA" id="ARBA00023170"/>
    </source>
</evidence>
<evidence type="ECO:0000256" key="1">
    <source>
        <dbReference type="ARBA" id="ARBA00004651"/>
    </source>
</evidence>
<protein>
    <submittedName>
        <fullName evidence="12">GP171 protein</fullName>
    </submittedName>
</protein>
<keyword evidence="6 10" id="KW-0472">Membrane</keyword>
<dbReference type="Proteomes" id="UP000572325">
    <property type="component" value="Unassembled WGS sequence"/>
</dbReference>
<evidence type="ECO:0000256" key="3">
    <source>
        <dbReference type="ARBA" id="ARBA00022692"/>
    </source>
</evidence>
<dbReference type="Gene3D" id="1.20.1070.10">
    <property type="entry name" value="Rhodopsin 7-helix transmembrane proteins"/>
    <property type="match status" value="1"/>
</dbReference>
<dbReference type="SUPFAM" id="SSF81321">
    <property type="entry name" value="Family A G protein-coupled receptor-like"/>
    <property type="match status" value="1"/>
</dbReference>
<keyword evidence="8 9" id="KW-0807">Transducer</keyword>
<keyword evidence="3 9" id="KW-0812">Transmembrane</keyword>
<evidence type="ECO:0000256" key="9">
    <source>
        <dbReference type="RuleBase" id="RU000688"/>
    </source>
</evidence>
<feature type="non-terminal residue" evidence="12">
    <location>
        <position position="1"/>
    </location>
</feature>
<keyword evidence="2" id="KW-1003">Cell membrane</keyword>
<keyword evidence="5 9" id="KW-0297">G-protein coupled receptor</keyword>
<dbReference type="Pfam" id="PF00001">
    <property type="entry name" value="7tm_1"/>
    <property type="match status" value="1"/>
</dbReference>
<dbReference type="AlphaFoldDB" id="A0A7K9S612"/>
<evidence type="ECO:0000259" key="11">
    <source>
        <dbReference type="PROSITE" id="PS50262"/>
    </source>
</evidence>
<evidence type="ECO:0000256" key="5">
    <source>
        <dbReference type="ARBA" id="ARBA00023040"/>
    </source>
</evidence>
<keyword evidence="13" id="KW-1185">Reference proteome</keyword>
<dbReference type="EMBL" id="VWZU01016632">
    <property type="protein sequence ID" value="NXI31627.1"/>
    <property type="molecule type" value="Genomic_DNA"/>
</dbReference>
<gene>
    <name evidence="12" type="primary">Gpr171</name>
    <name evidence="12" type="ORF">STEDEN_R10963</name>
</gene>
<name>A0A7K9S612_9PASS</name>
<evidence type="ECO:0000256" key="6">
    <source>
        <dbReference type="ARBA" id="ARBA00023136"/>
    </source>
</evidence>
<feature type="transmembrane region" description="Helical" evidence="10">
    <location>
        <begin position="129"/>
        <end position="147"/>
    </location>
</feature>
<dbReference type="PANTHER" id="PTHR24233">
    <property type="entry name" value="P2Y PURINOCEPTOR-RELATED G-PROTEIN COUPLED RECEPTOR"/>
    <property type="match status" value="1"/>
</dbReference>
<evidence type="ECO:0000256" key="4">
    <source>
        <dbReference type="ARBA" id="ARBA00022989"/>
    </source>
</evidence>
<feature type="transmembrane region" description="Helical" evidence="10">
    <location>
        <begin position="51"/>
        <end position="73"/>
    </location>
</feature>
<feature type="non-terminal residue" evidence="12">
    <location>
        <position position="206"/>
    </location>
</feature>
<evidence type="ECO:0000256" key="2">
    <source>
        <dbReference type="ARBA" id="ARBA00022475"/>
    </source>
</evidence>
<feature type="transmembrane region" description="Helical" evidence="10">
    <location>
        <begin position="178"/>
        <end position="202"/>
    </location>
</feature>
<feature type="transmembrane region" description="Helical" evidence="10">
    <location>
        <begin position="19"/>
        <end position="39"/>
    </location>
</feature>
<reference evidence="12 13" key="1">
    <citation type="submission" date="2019-09" db="EMBL/GenBank/DDBJ databases">
        <title>Bird 10,000 Genomes (B10K) Project - Family phase.</title>
        <authorList>
            <person name="Zhang G."/>
        </authorList>
    </citation>
    <scope>NUCLEOTIDE SEQUENCE [LARGE SCALE GENOMIC DNA]</scope>
    <source>
        <strain evidence="12">B10K-DU-001-27</strain>
        <tissue evidence="12">Muscle</tissue>
    </source>
</reference>
<dbReference type="InterPro" id="IPR017452">
    <property type="entry name" value="GPCR_Rhodpsn_7TM"/>
</dbReference>
<dbReference type="PROSITE" id="PS00237">
    <property type="entry name" value="G_PROTEIN_RECEP_F1_1"/>
    <property type="match status" value="1"/>
</dbReference>
<comment type="subcellular location">
    <subcellularLocation>
        <location evidence="1">Cell membrane</location>
        <topology evidence="1">Multi-pass membrane protein</topology>
    </subcellularLocation>
</comment>
<feature type="transmembrane region" description="Helical" evidence="10">
    <location>
        <begin position="85"/>
        <end position="108"/>
    </location>
</feature>
<evidence type="ECO:0000313" key="13">
    <source>
        <dbReference type="Proteomes" id="UP000572325"/>
    </source>
</evidence>
<accession>A0A7K9S612</accession>
<keyword evidence="4 10" id="KW-1133">Transmembrane helix</keyword>
<organism evidence="12 13">
    <name type="scientific">Sterrhoptilus dennistouni</name>
    <dbReference type="NCBI Taxonomy" id="2585820"/>
    <lineage>
        <taxon>Eukaryota</taxon>
        <taxon>Metazoa</taxon>
        <taxon>Chordata</taxon>
        <taxon>Craniata</taxon>
        <taxon>Vertebrata</taxon>
        <taxon>Euteleostomi</taxon>
        <taxon>Archelosauria</taxon>
        <taxon>Archosauria</taxon>
        <taxon>Dinosauria</taxon>
        <taxon>Saurischia</taxon>
        <taxon>Theropoda</taxon>
        <taxon>Coelurosauria</taxon>
        <taxon>Aves</taxon>
        <taxon>Neognathae</taxon>
        <taxon>Neoaves</taxon>
        <taxon>Telluraves</taxon>
        <taxon>Australaves</taxon>
        <taxon>Passeriformes</taxon>
        <taxon>Sylvioidea</taxon>
        <taxon>Zosteropidae</taxon>
        <taxon>Sterrhoptilus</taxon>
    </lineage>
</organism>
<evidence type="ECO:0000256" key="10">
    <source>
        <dbReference type="SAM" id="Phobius"/>
    </source>
</evidence>
<dbReference type="PANTHER" id="PTHR24233:SF4">
    <property type="entry name" value="G-PROTEIN COUPLED RECEPTOR 171"/>
    <property type="match status" value="1"/>
</dbReference>
<dbReference type="PROSITE" id="PS50262">
    <property type="entry name" value="G_PROTEIN_RECEP_F1_2"/>
    <property type="match status" value="1"/>
</dbReference>
<evidence type="ECO:0000256" key="8">
    <source>
        <dbReference type="ARBA" id="ARBA00023224"/>
    </source>
</evidence>
<dbReference type="GO" id="GO:0005886">
    <property type="term" value="C:plasma membrane"/>
    <property type="evidence" value="ECO:0007669"/>
    <property type="project" value="UniProtKB-SubCell"/>
</dbReference>
<dbReference type="PRINTS" id="PR00237">
    <property type="entry name" value="GPCRRHODOPSN"/>
</dbReference>
<feature type="domain" description="G-protein coupled receptors family 1 profile" evidence="11">
    <location>
        <begin position="31"/>
        <end position="206"/>
    </location>
</feature>
<dbReference type="GO" id="GO:0045028">
    <property type="term" value="F:G protein-coupled purinergic nucleotide receptor activity"/>
    <property type="evidence" value="ECO:0007669"/>
    <property type="project" value="TreeGrafter"/>
</dbReference>
<evidence type="ECO:0000313" key="12">
    <source>
        <dbReference type="EMBL" id="NXI31627.1"/>
    </source>
</evidence>
<sequence length="206" mass="23261">MSGNTSECHLHDEMEPFTYFYYLIFLTGFIGSSFALWAFTHKERNQQCLSVYLANLLTADFLLTLTLPVKIIVDLGIAPWSLRIFHCQVTACFIYLNTYLSIIFLGFVSAERCLQLARSSRLSRLQEPAFARMLCAVAWAMLLLITVPNTAIPIKRIPERPGVGCIDFKTKLGRDWHVFTNLVCAAIFLTFSAVPLVSNALAARRL</sequence>
<dbReference type="InterPro" id="IPR000276">
    <property type="entry name" value="GPCR_Rhodpsn"/>
</dbReference>
<comment type="caution">
    <text evidence="12">The sequence shown here is derived from an EMBL/GenBank/DDBJ whole genome shotgun (WGS) entry which is preliminary data.</text>
</comment>
<proteinExistence type="inferred from homology"/>